<dbReference type="Gene3D" id="3.40.50.300">
    <property type="entry name" value="P-loop containing nucleotide triphosphate hydrolases"/>
    <property type="match status" value="1"/>
</dbReference>
<dbReference type="InterPro" id="IPR003439">
    <property type="entry name" value="ABC_transporter-like_ATP-bd"/>
</dbReference>
<dbReference type="PANTHER" id="PTHR43335:SF8">
    <property type="entry name" value="ABC TRANSPORTER, ATP-BINDING PROTEIN"/>
    <property type="match status" value="1"/>
</dbReference>
<dbReference type="CDD" id="cd03268">
    <property type="entry name" value="ABC_BcrA_bacitracin_resist"/>
    <property type="match status" value="1"/>
</dbReference>
<evidence type="ECO:0000259" key="5">
    <source>
        <dbReference type="PROSITE" id="PS50893"/>
    </source>
</evidence>
<dbReference type="Proteomes" id="UP001222800">
    <property type="component" value="Chromosome"/>
</dbReference>
<dbReference type="RefSeq" id="WP_277730831.1">
    <property type="nucleotide sequence ID" value="NZ_CP120733.1"/>
</dbReference>
<evidence type="ECO:0000313" key="7">
    <source>
        <dbReference type="Proteomes" id="UP001222800"/>
    </source>
</evidence>
<dbReference type="SMART" id="SM00382">
    <property type="entry name" value="AAA"/>
    <property type="match status" value="1"/>
</dbReference>
<evidence type="ECO:0000256" key="3">
    <source>
        <dbReference type="ARBA" id="ARBA00022741"/>
    </source>
</evidence>
<dbReference type="InterPro" id="IPR027417">
    <property type="entry name" value="P-loop_NTPase"/>
</dbReference>
<dbReference type="PROSITE" id="PS00211">
    <property type="entry name" value="ABC_TRANSPORTER_1"/>
    <property type="match status" value="1"/>
</dbReference>
<evidence type="ECO:0000256" key="1">
    <source>
        <dbReference type="ARBA" id="ARBA00005417"/>
    </source>
</evidence>
<dbReference type="PROSITE" id="PS50893">
    <property type="entry name" value="ABC_TRANSPORTER_2"/>
    <property type="match status" value="1"/>
</dbReference>
<dbReference type="InterPro" id="IPR017871">
    <property type="entry name" value="ABC_transporter-like_CS"/>
</dbReference>
<dbReference type="SUPFAM" id="SSF52540">
    <property type="entry name" value="P-loop containing nucleoside triphosphate hydrolases"/>
    <property type="match status" value="1"/>
</dbReference>
<sequence>MSQYIIKTNKLTKQYGQHLAVDAVSIHVECGKIYGLLGRNGAGKTTTMRMLMNLVQPTSGEIQLFGKNYCKKPKQIYQRIGSIIETPGFYENLTGEENLKILAKLRGIHRRDSIEYALSTVGLDNETKKTFRNYSLGMKQRLAIAAAIMHEPELLILDEPINGLDPIGIHEIRNYLTTLCKEKGVTILISSHILSEIEQIADTIGVMHDGKLIEEVSISDLHKRNRRYVEFEISDENKATLLLEEQMSLYDYSVLTNGNLRIYSNFNKRSEINKLFVENGLDVCKINMSEEKLEDYFSNLIGDGQIG</sequence>
<dbReference type="InterPro" id="IPR003593">
    <property type="entry name" value="AAA+_ATPase"/>
</dbReference>
<evidence type="ECO:0000256" key="4">
    <source>
        <dbReference type="ARBA" id="ARBA00022840"/>
    </source>
</evidence>
<dbReference type="GO" id="GO:0005524">
    <property type="term" value="F:ATP binding"/>
    <property type="evidence" value="ECO:0007669"/>
    <property type="project" value="UniProtKB-KW"/>
</dbReference>
<feature type="domain" description="ABC transporter" evidence="5">
    <location>
        <begin position="6"/>
        <end position="234"/>
    </location>
</feature>
<dbReference type="EMBL" id="CP120733">
    <property type="protein sequence ID" value="WFD08913.1"/>
    <property type="molecule type" value="Genomic_DNA"/>
</dbReference>
<keyword evidence="3" id="KW-0547">Nucleotide-binding</keyword>
<proteinExistence type="inferred from homology"/>
<dbReference type="Pfam" id="PF00005">
    <property type="entry name" value="ABC_tran"/>
    <property type="match status" value="1"/>
</dbReference>
<keyword evidence="7" id="KW-1185">Reference proteome</keyword>
<organism evidence="6 7">
    <name type="scientific">Tepidibacter hydrothermalis</name>
    <dbReference type="NCBI Taxonomy" id="3036126"/>
    <lineage>
        <taxon>Bacteria</taxon>
        <taxon>Bacillati</taxon>
        <taxon>Bacillota</taxon>
        <taxon>Clostridia</taxon>
        <taxon>Peptostreptococcales</taxon>
        <taxon>Peptostreptococcaceae</taxon>
        <taxon>Tepidibacter</taxon>
    </lineage>
</organism>
<evidence type="ECO:0000313" key="6">
    <source>
        <dbReference type="EMBL" id="WFD08913.1"/>
    </source>
</evidence>
<protein>
    <submittedName>
        <fullName evidence="6">ABC transporter ATP-binding protein</fullName>
    </submittedName>
</protein>
<keyword evidence="2" id="KW-0813">Transport</keyword>
<dbReference type="PANTHER" id="PTHR43335">
    <property type="entry name" value="ABC TRANSPORTER, ATP-BINDING PROTEIN"/>
    <property type="match status" value="1"/>
</dbReference>
<reference evidence="6 7" key="1">
    <citation type="submission" date="2023-03" db="EMBL/GenBank/DDBJ databases">
        <title>Complete genome sequence of Tepidibacter sp. SWIR-1, isolated from a deep-sea hydrothermal vent.</title>
        <authorList>
            <person name="Li X."/>
        </authorList>
    </citation>
    <scope>NUCLEOTIDE SEQUENCE [LARGE SCALE GENOMIC DNA]</scope>
    <source>
        <strain evidence="6 7">SWIR-1</strain>
    </source>
</reference>
<keyword evidence="4 6" id="KW-0067">ATP-binding</keyword>
<evidence type="ECO:0000256" key="2">
    <source>
        <dbReference type="ARBA" id="ARBA00022448"/>
    </source>
</evidence>
<comment type="similarity">
    <text evidence="1">Belongs to the ABC transporter superfamily.</text>
</comment>
<name>A0ABY8E7P7_9FIRM</name>
<accession>A0ABY8E7P7</accession>
<gene>
    <name evidence="6" type="ORF">P4S50_10990</name>
</gene>